<dbReference type="Proteomes" id="UP000681967">
    <property type="component" value="Unassembled WGS sequence"/>
</dbReference>
<evidence type="ECO:0000313" key="3">
    <source>
        <dbReference type="Proteomes" id="UP000681720"/>
    </source>
</evidence>
<dbReference type="EMBL" id="CAJOBH010099453">
    <property type="protein sequence ID" value="CAF4605791.1"/>
    <property type="molecule type" value="Genomic_DNA"/>
</dbReference>
<feature type="non-terminal residue" evidence="2">
    <location>
        <position position="80"/>
    </location>
</feature>
<protein>
    <submittedName>
        <fullName evidence="2">Uncharacterized protein</fullName>
    </submittedName>
</protein>
<reference evidence="2" key="1">
    <citation type="submission" date="2021-02" db="EMBL/GenBank/DDBJ databases">
        <authorList>
            <person name="Nowell W R."/>
        </authorList>
    </citation>
    <scope>NUCLEOTIDE SEQUENCE</scope>
</reference>
<feature type="non-terminal residue" evidence="2">
    <location>
        <position position="1"/>
    </location>
</feature>
<gene>
    <name evidence="1" type="ORF">BYL167_LOCUS40330</name>
    <name evidence="2" type="ORF">GIL414_LOCUS46520</name>
</gene>
<dbReference type="Proteomes" id="UP000681720">
    <property type="component" value="Unassembled WGS sequence"/>
</dbReference>
<accession>A0A8S3B9X7</accession>
<dbReference type="AlphaFoldDB" id="A0A8S3B9X7"/>
<organism evidence="2 3">
    <name type="scientific">Rotaria magnacalcarata</name>
    <dbReference type="NCBI Taxonomy" id="392030"/>
    <lineage>
        <taxon>Eukaryota</taxon>
        <taxon>Metazoa</taxon>
        <taxon>Spiralia</taxon>
        <taxon>Gnathifera</taxon>
        <taxon>Rotifera</taxon>
        <taxon>Eurotatoria</taxon>
        <taxon>Bdelloidea</taxon>
        <taxon>Philodinida</taxon>
        <taxon>Philodinidae</taxon>
        <taxon>Rotaria</taxon>
    </lineage>
</organism>
<evidence type="ECO:0000313" key="2">
    <source>
        <dbReference type="EMBL" id="CAF4785395.1"/>
    </source>
</evidence>
<dbReference type="EMBL" id="CAJOBJ010146298">
    <property type="protein sequence ID" value="CAF4785395.1"/>
    <property type="molecule type" value="Genomic_DNA"/>
</dbReference>
<comment type="caution">
    <text evidence="2">The sequence shown here is derived from an EMBL/GenBank/DDBJ whole genome shotgun (WGS) entry which is preliminary data.</text>
</comment>
<name>A0A8S3B9X7_9BILA</name>
<proteinExistence type="predicted"/>
<evidence type="ECO:0000313" key="1">
    <source>
        <dbReference type="EMBL" id="CAF4605791.1"/>
    </source>
</evidence>
<sequence length="80" mass="9196">PKLWDTSLDRSFITNDKFDYAYTLGSQIIRQSISIDKPDLPIKFIYLSSSSGRRYQSILTIVLTGDHIDDYLTQIHLSIS</sequence>